<evidence type="ECO:0000313" key="6">
    <source>
        <dbReference type="Proteomes" id="UP001593833"/>
    </source>
</evidence>
<keyword evidence="6" id="KW-1185">Reference proteome</keyword>
<evidence type="ECO:0000313" key="5">
    <source>
        <dbReference type="EMBL" id="MFC1572745.1"/>
    </source>
</evidence>
<keyword evidence="2" id="KW-0378">Hydrolase</keyword>
<dbReference type="Pfam" id="PF19263">
    <property type="entry name" value="DUF5906"/>
    <property type="match status" value="1"/>
</dbReference>
<evidence type="ECO:0000259" key="4">
    <source>
        <dbReference type="PROSITE" id="PS51206"/>
    </source>
</evidence>
<dbReference type="PANTHER" id="PTHR35372:SF2">
    <property type="entry name" value="SF3 HELICASE DOMAIN-CONTAINING PROTEIN"/>
    <property type="match status" value="1"/>
</dbReference>
<sequence>MSELPKLDHPIDEQLTQDDASDGTISFNSFLGTRSAFHEAEARREAVAAEADHPHFTDQGNAQRLVALHGDRFRYCHPMKTDLVWAGTRWKRDDTAQIARFAKDVARSIYREASEETDDKRCKDLVSWGRKCESHQRIEAMIKLARSEPGIPVRQEELDANVWLLNVKNGTLDLRTGELRSHDPNDLITKLAPVEYDPDAQLELWDKFLGRILPDYELRSFVQRAAGYTLTGDAGEEVLFFPYGPAATGKSTFLEAMKATLGDYAATLDFETLLRRRDSGGPRNDIARLAGARMAVSLEVDEGKWLAEGLVKSITGGDKVCARFLYKEAFEFLPSFKLWLGANHRPKVKDDDSALWRRILQISFVVEIPRDERDPKVKATLRDPKQAGSAILNWALQGCLEWQKLGNLAVPKAVWDATSEYRVEMDPIRAWLDECCEIDVNALTLSSELWESYRTYERGRGVGRTQFQNRLKHHGFVPGEKIEGRRAWQGLRLIPDASDASEGFSVNLP</sequence>
<proteinExistence type="predicted"/>
<dbReference type="InterPro" id="IPR051620">
    <property type="entry name" value="ORF904-like_C"/>
</dbReference>
<dbReference type="NCBIfam" id="TIGR01613">
    <property type="entry name" value="primase_Cterm"/>
    <property type="match status" value="1"/>
</dbReference>
<protein>
    <submittedName>
        <fullName evidence="5">Phage/plasmid primase, P4 family</fullName>
    </submittedName>
</protein>
<dbReference type="InterPro" id="IPR045455">
    <property type="entry name" value="NrS-1_pol-like_helicase"/>
</dbReference>
<dbReference type="InterPro" id="IPR014818">
    <property type="entry name" value="Phage/plasmid_primase_P4_C"/>
</dbReference>
<gene>
    <name evidence="5" type="ORF">ACFL6M_04010</name>
</gene>
<reference evidence="5 6" key="1">
    <citation type="submission" date="2024-09" db="EMBL/GenBank/DDBJ databases">
        <authorList>
            <person name="D'Angelo T."/>
        </authorList>
    </citation>
    <scope>NUCLEOTIDE SEQUENCE [LARGE SCALE GENOMIC DNA]</scope>
    <source>
        <strain evidence="5">SAG AM-320-E07</strain>
    </source>
</reference>
<dbReference type="EMBL" id="JBHPKH010000035">
    <property type="protein sequence ID" value="MFC1572745.1"/>
    <property type="molecule type" value="Genomic_DNA"/>
</dbReference>
<dbReference type="InterPro" id="IPR027417">
    <property type="entry name" value="P-loop_NTPase"/>
</dbReference>
<organism evidence="5 6">
    <name type="scientific">Eiseniibacteriota bacterium</name>
    <dbReference type="NCBI Taxonomy" id="2212470"/>
    <lineage>
        <taxon>Bacteria</taxon>
        <taxon>Candidatus Eiseniibacteriota</taxon>
    </lineage>
</organism>
<dbReference type="Proteomes" id="UP001593833">
    <property type="component" value="Unassembled WGS sequence"/>
</dbReference>
<dbReference type="Pfam" id="PF08706">
    <property type="entry name" value="D5_N"/>
    <property type="match status" value="1"/>
</dbReference>
<dbReference type="PROSITE" id="PS51206">
    <property type="entry name" value="SF3_HELICASE_1"/>
    <property type="match status" value="1"/>
</dbReference>
<evidence type="ECO:0000256" key="2">
    <source>
        <dbReference type="ARBA" id="ARBA00022801"/>
    </source>
</evidence>
<evidence type="ECO:0000256" key="1">
    <source>
        <dbReference type="ARBA" id="ARBA00022741"/>
    </source>
</evidence>
<dbReference type="SUPFAM" id="SSF52540">
    <property type="entry name" value="P-loop containing nucleoside triphosphate hydrolases"/>
    <property type="match status" value="1"/>
</dbReference>
<comment type="caution">
    <text evidence="5">The sequence shown here is derived from an EMBL/GenBank/DDBJ whole genome shotgun (WGS) entry which is preliminary data.</text>
</comment>
<dbReference type="InterPro" id="IPR014015">
    <property type="entry name" value="Helicase_SF3_DNA-vir"/>
</dbReference>
<keyword evidence="3" id="KW-0067">ATP-binding</keyword>
<evidence type="ECO:0000256" key="3">
    <source>
        <dbReference type="ARBA" id="ARBA00022840"/>
    </source>
</evidence>
<keyword evidence="1" id="KW-0547">Nucleotide-binding</keyword>
<name>A0ABV6YK93_UNCEI</name>
<dbReference type="Gene3D" id="3.40.50.300">
    <property type="entry name" value="P-loop containing nucleotide triphosphate hydrolases"/>
    <property type="match status" value="1"/>
</dbReference>
<dbReference type="InterPro" id="IPR006500">
    <property type="entry name" value="Helicase_put_C_phage/plasmid"/>
</dbReference>
<dbReference type="PANTHER" id="PTHR35372">
    <property type="entry name" value="ATP BINDING PROTEIN-RELATED"/>
    <property type="match status" value="1"/>
</dbReference>
<accession>A0ABV6YK93</accession>
<feature type="domain" description="SF3 helicase" evidence="4">
    <location>
        <begin position="217"/>
        <end position="377"/>
    </location>
</feature>
<dbReference type="SMART" id="SM00885">
    <property type="entry name" value="D5_N"/>
    <property type="match status" value="1"/>
</dbReference>